<dbReference type="EMBL" id="BDGG01000002">
    <property type="protein sequence ID" value="GAU92681.1"/>
    <property type="molecule type" value="Genomic_DNA"/>
</dbReference>
<name>A0A1D1UTA1_RAMVA</name>
<organism evidence="3 4">
    <name type="scientific">Ramazzottius varieornatus</name>
    <name type="common">Water bear</name>
    <name type="synonym">Tardigrade</name>
    <dbReference type="NCBI Taxonomy" id="947166"/>
    <lineage>
        <taxon>Eukaryota</taxon>
        <taxon>Metazoa</taxon>
        <taxon>Ecdysozoa</taxon>
        <taxon>Tardigrada</taxon>
        <taxon>Eutardigrada</taxon>
        <taxon>Parachela</taxon>
        <taxon>Hypsibioidea</taxon>
        <taxon>Ramazzottiidae</taxon>
        <taxon>Ramazzottius</taxon>
    </lineage>
</organism>
<dbReference type="Proteomes" id="UP000186922">
    <property type="component" value="Unassembled WGS sequence"/>
</dbReference>
<feature type="compositionally biased region" description="Polar residues" evidence="2">
    <location>
        <begin position="98"/>
        <end position="116"/>
    </location>
</feature>
<feature type="compositionally biased region" description="Acidic residues" evidence="2">
    <location>
        <begin position="58"/>
        <end position="68"/>
    </location>
</feature>
<dbReference type="OrthoDB" id="10678308at2759"/>
<evidence type="ECO:0000313" key="4">
    <source>
        <dbReference type="Proteomes" id="UP000186922"/>
    </source>
</evidence>
<protein>
    <submittedName>
        <fullName evidence="3">Uncharacterized protein</fullName>
    </submittedName>
</protein>
<feature type="coiled-coil region" evidence="1">
    <location>
        <begin position="220"/>
        <end position="310"/>
    </location>
</feature>
<keyword evidence="4" id="KW-1185">Reference proteome</keyword>
<feature type="region of interest" description="Disordered" evidence="2">
    <location>
        <begin position="1"/>
        <end position="36"/>
    </location>
</feature>
<feature type="compositionally biased region" description="Acidic residues" evidence="2">
    <location>
        <begin position="20"/>
        <end position="32"/>
    </location>
</feature>
<proteinExistence type="predicted"/>
<accession>A0A1D1UTA1</accession>
<feature type="coiled-coil region" evidence="1">
    <location>
        <begin position="364"/>
        <end position="394"/>
    </location>
</feature>
<sequence length="741" mass="85705">MDRKQQDSIMLEGGPSMFVPDDDDIDDDDGTDDEQHQLEMEEELKEGGFLGLIKEVNTDNEEDDDMATSEETFNRGINEKNISGKYATSTPYAATTFQRSQTLQQQTLDSPFSSSHNRGKGDYLLSAQKYPRARDAFRERLEDLPEVETTGMREGMEPPPKRSLLNEPSYERVRDLEKATSRFSGSPGLGRSNLDSLLSHESLHPKPERESYDLLCDAKDREIQQLRRDMDKNCAELEKELSQFQNHVEELSKEKLSLAEERARTYAEVEALRKETGQLRNALKEVRADLDAAKNEKQDLLRKIHMQDGKLQQMEHTLNQSTPWEVIDQLKSNHETTMLQIKEVHQSELRKFQDQAIEDTRRYKEQFERSKKDMEAMYEKLQATEADRNRLQAQIDAPQKEAAKATASTPSTDLLRLQLKAKMDDLERYAKRTSELEEKLSMMQRESSEETSRLREDLSKAVQENIAHINEQTETVKNNVQMREDIAKLTKELDELKKERLERSNETLKLQSSARSAQAEIASLKVEVEQGRKEREDFERARSELQALNTQLQQELAARNVPVNNRVSLDLIRQQVKRKEGELAEANRRFREMEDNRHSQFQRIADENTQLKEDKARLQNDVSLMRKVLRKLKKHIANNPSPSGDSGFSAEIKTTDVNSSKGTVAGDETMKSEREISRERMAQRAEDRRELERRYQQQLEIDRRKIIAQVDGLYKRKLQQVVVELKIAPTSGNHQPTLSSK</sequence>
<reference evidence="3 4" key="1">
    <citation type="journal article" date="2016" name="Nat. Commun.">
        <title>Extremotolerant tardigrade genome and improved radiotolerance of human cultured cells by tardigrade-unique protein.</title>
        <authorList>
            <person name="Hashimoto T."/>
            <person name="Horikawa D.D."/>
            <person name="Saito Y."/>
            <person name="Kuwahara H."/>
            <person name="Kozuka-Hata H."/>
            <person name="Shin-I T."/>
            <person name="Minakuchi Y."/>
            <person name="Ohishi K."/>
            <person name="Motoyama A."/>
            <person name="Aizu T."/>
            <person name="Enomoto A."/>
            <person name="Kondo K."/>
            <person name="Tanaka S."/>
            <person name="Hara Y."/>
            <person name="Koshikawa S."/>
            <person name="Sagara H."/>
            <person name="Miura T."/>
            <person name="Yokobori S."/>
            <person name="Miyagawa K."/>
            <person name="Suzuki Y."/>
            <person name="Kubo T."/>
            <person name="Oyama M."/>
            <person name="Kohara Y."/>
            <person name="Fujiyama A."/>
            <person name="Arakawa K."/>
            <person name="Katayama T."/>
            <person name="Toyoda A."/>
            <person name="Kunieda T."/>
        </authorList>
    </citation>
    <scope>NUCLEOTIDE SEQUENCE [LARGE SCALE GENOMIC DNA]</scope>
    <source>
        <strain evidence="3 4">YOKOZUNA-1</strain>
    </source>
</reference>
<feature type="region of interest" description="Disordered" evidence="2">
    <location>
        <begin position="57"/>
        <end position="79"/>
    </location>
</feature>
<feature type="region of interest" description="Disordered" evidence="2">
    <location>
        <begin position="142"/>
        <end position="168"/>
    </location>
</feature>
<feature type="compositionally biased region" description="Basic and acidic residues" evidence="2">
    <location>
        <begin position="668"/>
        <end position="690"/>
    </location>
</feature>
<dbReference type="AlphaFoldDB" id="A0A1D1UTA1"/>
<keyword evidence="1" id="KW-0175">Coiled coil</keyword>
<gene>
    <name evidence="3" type="primary">RvY_04730-1</name>
    <name evidence="3" type="synonym">RvY_04730.1</name>
    <name evidence="3" type="ORF">RvY_04730</name>
</gene>
<comment type="caution">
    <text evidence="3">The sequence shown here is derived from an EMBL/GenBank/DDBJ whole genome shotgun (WGS) entry which is preliminary data.</text>
</comment>
<feature type="coiled-coil region" evidence="1">
    <location>
        <begin position="419"/>
        <end position="446"/>
    </location>
</feature>
<evidence type="ECO:0000256" key="1">
    <source>
        <dbReference type="SAM" id="Coils"/>
    </source>
</evidence>
<dbReference type="STRING" id="947166.A0A1D1UTA1"/>
<feature type="region of interest" description="Disordered" evidence="2">
    <location>
        <begin position="636"/>
        <end position="690"/>
    </location>
</feature>
<evidence type="ECO:0000256" key="2">
    <source>
        <dbReference type="SAM" id="MobiDB-lite"/>
    </source>
</evidence>
<feature type="region of interest" description="Disordered" evidence="2">
    <location>
        <begin position="98"/>
        <end position="126"/>
    </location>
</feature>
<evidence type="ECO:0000313" key="3">
    <source>
        <dbReference type="EMBL" id="GAU92681.1"/>
    </source>
</evidence>
<feature type="coiled-coil region" evidence="1">
    <location>
        <begin position="479"/>
        <end position="628"/>
    </location>
</feature>